<dbReference type="Proteomes" id="UP000228711">
    <property type="component" value="Unassembled WGS sequence"/>
</dbReference>
<gene>
    <name evidence="1" type="primary">kbaY</name>
    <name evidence="1" type="synonym">agaY</name>
    <name evidence="1" type="ORF">COT25_00270</name>
</gene>
<dbReference type="GO" id="GO:0008270">
    <property type="term" value="F:zinc ion binding"/>
    <property type="evidence" value="ECO:0007669"/>
    <property type="project" value="InterPro"/>
</dbReference>
<dbReference type="InterPro" id="IPR013785">
    <property type="entry name" value="Aldolase_TIM"/>
</dbReference>
<dbReference type="Pfam" id="PF01116">
    <property type="entry name" value="F_bP_aldolase"/>
    <property type="match status" value="1"/>
</dbReference>
<feature type="non-terminal residue" evidence="1">
    <location>
        <position position="97"/>
    </location>
</feature>
<dbReference type="PANTHER" id="PTHR30304:SF0">
    <property type="entry name" value="D-TAGATOSE-1,6-BISPHOSPHATE ALDOLASE SUBUNIT GATY-RELATED"/>
    <property type="match status" value="1"/>
</dbReference>
<dbReference type="PANTHER" id="PTHR30304">
    <property type="entry name" value="D-TAGATOSE-1,6-BISPHOSPHATE ALDOLASE"/>
    <property type="match status" value="1"/>
</dbReference>
<proteinExistence type="predicted"/>
<dbReference type="Gene3D" id="3.20.20.70">
    <property type="entry name" value="Aldolase class I"/>
    <property type="match status" value="1"/>
</dbReference>
<reference evidence="2" key="1">
    <citation type="submission" date="2017-09" db="EMBL/GenBank/DDBJ databases">
        <title>Depth-based differentiation of microbial function through sediment-hosted aquifers and enrichment of novel symbionts in the deep terrestrial subsurface.</title>
        <authorList>
            <person name="Probst A.J."/>
            <person name="Ladd B."/>
            <person name="Jarett J.K."/>
            <person name="Geller-Mcgrath D.E."/>
            <person name="Sieber C.M.K."/>
            <person name="Emerson J.B."/>
            <person name="Anantharaman K."/>
            <person name="Thomas B.C."/>
            <person name="Malmstrom R."/>
            <person name="Stieglmeier M."/>
            <person name="Klingl A."/>
            <person name="Woyke T."/>
            <person name="Ryan C.M."/>
            <person name="Banfield J.F."/>
        </authorList>
    </citation>
    <scope>NUCLEOTIDE SEQUENCE [LARGE SCALE GENOMIC DNA]</scope>
</reference>
<sequence>MLVDMTQLLQEAKQGKYALGAFNVHNLETTLAVVRGAVAARSPLVLQISESTMKYGGLKIMTAIVEIVAREEAKNIPVALHLDHGKSFRTVAACIQA</sequence>
<name>A0A2H0YTX7_9BACT</name>
<evidence type="ECO:0000313" key="2">
    <source>
        <dbReference type="Proteomes" id="UP000228711"/>
    </source>
</evidence>
<dbReference type="AlphaFoldDB" id="A0A2H0YTX7"/>
<evidence type="ECO:0000313" key="1">
    <source>
        <dbReference type="EMBL" id="PIS41954.1"/>
    </source>
</evidence>
<dbReference type="GO" id="GO:0005975">
    <property type="term" value="P:carbohydrate metabolic process"/>
    <property type="evidence" value="ECO:0007669"/>
    <property type="project" value="InterPro"/>
</dbReference>
<dbReference type="InterPro" id="IPR000771">
    <property type="entry name" value="FBA_II"/>
</dbReference>
<dbReference type="SUPFAM" id="SSF51569">
    <property type="entry name" value="Aldolase"/>
    <property type="match status" value="1"/>
</dbReference>
<dbReference type="EMBL" id="PEXV01000010">
    <property type="protein sequence ID" value="PIS41954.1"/>
    <property type="molecule type" value="Genomic_DNA"/>
</dbReference>
<comment type="caution">
    <text evidence="1">The sequence shown here is derived from an EMBL/GenBank/DDBJ whole genome shotgun (WGS) entry which is preliminary data.</text>
</comment>
<protein>
    <submittedName>
        <fullName evidence="1">Tagatose-bisphosphate aldolase</fullName>
    </submittedName>
</protein>
<organism evidence="1 2">
    <name type="scientific">Candidatus Kerfeldbacteria bacterium CG08_land_8_20_14_0_20_42_7</name>
    <dbReference type="NCBI Taxonomy" id="2014245"/>
    <lineage>
        <taxon>Bacteria</taxon>
        <taxon>Candidatus Kerfeldiibacteriota</taxon>
    </lineage>
</organism>
<accession>A0A2H0YTX7</accession>
<dbReference type="InterPro" id="IPR050246">
    <property type="entry name" value="Class_II_FBP_aldolase"/>
</dbReference>
<dbReference type="GO" id="GO:0016832">
    <property type="term" value="F:aldehyde-lyase activity"/>
    <property type="evidence" value="ECO:0007669"/>
    <property type="project" value="InterPro"/>
</dbReference>